<dbReference type="PROSITE" id="PS50890">
    <property type="entry name" value="PUA"/>
    <property type="match status" value="1"/>
</dbReference>
<evidence type="ECO:0000313" key="11">
    <source>
        <dbReference type="Proteomes" id="UP001141619"/>
    </source>
</evidence>
<feature type="binding site" evidence="8">
    <location>
        <position position="154"/>
    </location>
    <ligand>
        <name>substrate</name>
    </ligand>
</feature>
<dbReference type="PANTHER" id="PTHR43654:SF1">
    <property type="entry name" value="ISOPENTENYL PHOSPHATE KINASE"/>
    <property type="match status" value="1"/>
</dbReference>
<proteinExistence type="inferred from homology"/>
<organism evidence="10 11">
    <name type="scientific">Govanella unica</name>
    <dbReference type="NCBI Taxonomy" id="2975056"/>
    <lineage>
        <taxon>Bacteria</taxon>
        <taxon>Pseudomonadati</taxon>
        <taxon>Pseudomonadota</taxon>
        <taxon>Alphaproteobacteria</taxon>
        <taxon>Emcibacterales</taxon>
        <taxon>Govanellaceae</taxon>
        <taxon>Govanella</taxon>
    </lineage>
</organism>
<gene>
    <name evidence="8 10" type="primary">proB</name>
    <name evidence="10" type="ORF">NYP16_02215</name>
</gene>
<dbReference type="FunFam" id="3.40.1160.10:FF:000018">
    <property type="entry name" value="Glutamate 5-kinase"/>
    <property type="match status" value="1"/>
</dbReference>
<dbReference type="Gene3D" id="2.30.130.10">
    <property type="entry name" value="PUA domain"/>
    <property type="match status" value="1"/>
</dbReference>
<dbReference type="PROSITE" id="PS00902">
    <property type="entry name" value="GLUTAMATE_5_KINASE"/>
    <property type="match status" value="1"/>
</dbReference>
<dbReference type="InterPro" id="IPR002478">
    <property type="entry name" value="PUA"/>
</dbReference>
<dbReference type="RefSeq" id="WP_274942476.1">
    <property type="nucleotide sequence ID" value="NZ_JANWOI010000001.1"/>
</dbReference>
<feature type="binding site" evidence="8">
    <location>
        <position position="55"/>
    </location>
    <ligand>
        <name>substrate</name>
    </ligand>
</feature>
<comment type="similarity">
    <text evidence="8">Belongs to the glutamate 5-kinase family.</text>
</comment>
<feature type="domain" description="PUA" evidence="9">
    <location>
        <begin position="282"/>
        <end position="364"/>
    </location>
</feature>
<dbReference type="GO" id="GO:0005829">
    <property type="term" value="C:cytosol"/>
    <property type="evidence" value="ECO:0007669"/>
    <property type="project" value="TreeGrafter"/>
</dbReference>
<dbReference type="CDD" id="cd04242">
    <property type="entry name" value="AAK_G5K_ProB"/>
    <property type="match status" value="1"/>
</dbReference>
<comment type="function">
    <text evidence="8">Catalyzes the transfer of a phosphate group to glutamate to form L-glutamate 5-phosphate.</text>
</comment>
<dbReference type="GO" id="GO:0003723">
    <property type="term" value="F:RNA binding"/>
    <property type="evidence" value="ECO:0007669"/>
    <property type="project" value="InterPro"/>
</dbReference>
<comment type="pathway">
    <text evidence="8">Amino-acid biosynthesis; L-proline biosynthesis; L-glutamate 5-semialdehyde from L-glutamate: step 1/2.</text>
</comment>
<dbReference type="GO" id="GO:0005524">
    <property type="term" value="F:ATP binding"/>
    <property type="evidence" value="ECO:0007669"/>
    <property type="project" value="UniProtKB-KW"/>
</dbReference>
<keyword evidence="11" id="KW-1185">Reference proteome</keyword>
<comment type="subcellular location">
    <subcellularLocation>
        <location evidence="8">Cytoplasm</location>
    </subcellularLocation>
</comment>
<evidence type="ECO:0000256" key="5">
    <source>
        <dbReference type="ARBA" id="ARBA00022741"/>
    </source>
</evidence>
<feature type="binding site" evidence="8">
    <location>
        <position position="14"/>
    </location>
    <ligand>
        <name>ATP</name>
        <dbReference type="ChEBI" id="CHEBI:30616"/>
    </ligand>
</feature>
<dbReference type="InterPro" id="IPR005715">
    <property type="entry name" value="Glu_5kinase/COase_Synthase"/>
</dbReference>
<dbReference type="InterPro" id="IPR036974">
    <property type="entry name" value="PUA_sf"/>
</dbReference>
<evidence type="ECO:0000256" key="2">
    <source>
        <dbReference type="ARBA" id="ARBA00022605"/>
    </source>
</evidence>
<dbReference type="SUPFAM" id="SSF88697">
    <property type="entry name" value="PUA domain-like"/>
    <property type="match status" value="1"/>
</dbReference>
<evidence type="ECO:0000259" key="9">
    <source>
        <dbReference type="SMART" id="SM00359"/>
    </source>
</evidence>
<dbReference type="InterPro" id="IPR019797">
    <property type="entry name" value="Glutamate_5-kinase_CS"/>
</dbReference>
<dbReference type="InterPro" id="IPR041739">
    <property type="entry name" value="G5K_ProB"/>
</dbReference>
<dbReference type="HAMAP" id="MF_00456">
    <property type="entry name" value="ProB"/>
    <property type="match status" value="1"/>
</dbReference>
<dbReference type="InterPro" id="IPR011529">
    <property type="entry name" value="Glu_5kinase"/>
</dbReference>
<dbReference type="InterPro" id="IPR001057">
    <property type="entry name" value="Glu/AcGlu_kinase"/>
</dbReference>
<keyword evidence="1 8" id="KW-0963">Cytoplasm</keyword>
<dbReference type="SUPFAM" id="SSF53633">
    <property type="entry name" value="Carbamate kinase-like"/>
    <property type="match status" value="1"/>
</dbReference>
<protein>
    <recommendedName>
        <fullName evidence="8">Glutamate 5-kinase</fullName>
        <ecNumber evidence="8">2.7.2.11</ecNumber>
    </recommendedName>
    <alternativeName>
        <fullName evidence="8">Gamma-glutamyl kinase</fullName>
        <shortName evidence="8">GK</shortName>
    </alternativeName>
</protein>
<dbReference type="Pfam" id="PF01472">
    <property type="entry name" value="PUA"/>
    <property type="match status" value="1"/>
</dbReference>
<evidence type="ECO:0000256" key="3">
    <source>
        <dbReference type="ARBA" id="ARBA00022650"/>
    </source>
</evidence>
<dbReference type="SMART" id="SM00359">
    <property type="entry name" value="PUA"/>
    <property type="match status" value="1"/>
</dbReference>
<reference evidence="10" key="2">
    <citation type="journal article" date="2023" name="Syst. Appl. Microbiol.">
        <title>Govania unica gen. nov., sp. nov., a rare biosphere bacterium that represents a novel family in the class Alphaproteobacteria.</title>
        <authorList>
            <person name="Vandamme P."/>
            <person name="Peeters C."/>
            <person name="Hettiarachchi A."/>
            <person name="Cnockaert M."/>
            <person name="Carlier A."/>
        </authorList>
    </citation>
    <scope>NUCLEOTIDE SEQUENCE</scope>
    <source>
        <strain evidence="10">LMG 31809</strain>
    </source>
</reference>
<dbReference type="PRINTS" id="PR00474">
    <property type="entry name" value="GLU5KINASE"/>
</dbReference>
<evidence type="ECO:0000256" key="8">
    <source>
        <dbReference type="HAMAP-Rule" id="MF_00456"/>
    </source>
</evidence>
<keyword evidence="6 8" id="KW-0418">Kinase</keyword>
<evidence type="ECO:0000313" key="10">
    <source>
        <dbReference type="EMBL" id="MDA5192773.1"/>
    </source>
</evidence>
<dbReference type="PIRSF" id="PIRSF000729">
    <property type="entry name" value="GK"/>
    <property type="match status" value="1"/>
</dbReference>
<dbReference type="InterPro" id="IPR015947">
    <property type="entry name" value="PUA-like_sf"/>
</dbReference>
<dbReference type="FunFam" id="2.30.130.10:FF:000007">
    <property type="entry name" value="Glutamate 5-kinase"/>
    <property type="match status" value="1"/>
</dbReference>
<keyword evidence="7 8" id="KW-0067">ATP-binding</keyword>
<name>A0A9X3TW66_9PROT</name>
<dbReference type="AlphaFoldDB" id="A0A9X3TW66"/>
<dbReference type="EMBL" id="JANWOI010000001">
    <property type="protein sequence ID" value="MDA5192773.1"/>
    <property type="molecule type" value="Genomic_DNA"/>
</dbReference>
<keyword evidence="5 8" id="KW-0547">Nucleotide-binding</keyword>
<dbReference type="Gene3D" id="3.40.1160.10">
    <property type="entry name" value="Acetylglutamate kinase-like"/>
    <property type="match status" value="1"/>
</dbReference>
<feature type="binding site" evidence="8">
    <location>
        <begin position="174"/>
        <end position="175"/>
    </location>
    <ligand>
        <name>ATP</name>
        <dbReference type="ChEBI" id="CHEBI:30616"/>
    </ligand>
</feature>
<comment type="catalytic activity">
    <reaction evidence="8">
        <text>L-glutamate + ATP = L-glutamyl 5-phosphate + ADP</text>
        <dbReference type="Rhea" id="RHEA:14877"/>
        <dbReference type="ChEBI" id="CHEBI:29985"/>
        <dbReference type="ChEBI" id="CHEBI:30616"/>
        <dbReference type="ChEBI" id="CHEBI:58274"/>
        <dbReference type="ChEBI" id="CHEBI:456216"/>
        <dbReference type="EC" id="2.7.2.11"/>
    </reaction>
</comment>
<evidence type="ECO:0000256" key="1">
    <source>
        <dbReference type="ARBA" id="ARBA00022490"/>
    </source>
</evidence>
<reference evidence="10" key="1">
    <citation type="submission" date="2022-08" db="EMBL/GenBank/DDBJ databases">
        <authorList>
            <person name="Vandamme P."/>
            <person name="Hettiarachchi A."/>
            <person name="Peeters C."/>
            <person name="Cnockaert M."/>
            <person name="Carlier A."/>
        </authorList>
    </citation>
    <scope>NUCLEOTIDE SEQUENCE</scope>
    <source>
        <strain evidence="10">LMG 31809</strain>
    </source>
</reference>
<dbReference type="InterPro" id="IPR001048">
    <property type="entry name" value="Asp/Glu/Uridylate_kinase"/>
</dbReference>
<dbReference type="Pfam" id="PF00696">
    <property type="entry name" value="AA_kinase"/>
    <property type="match status" value="1"/>
</dbReference>
<dbReference type="EC" id="2.7.2.11" evidence="8"/>
<dbReference type="Proteomes" id="UP001141619">
    <property type="component" value="Unassembled WGS sequence"/>
</dbReference>
<dbReference type="GO" id="GO:0004349">
    <property type="term" value="F:glutamate 5-kinase activity"/>
    <property type="evidence" value="ECO:0007669"/>
    <property type="project" value="UniProtKB-UniRule"/>
</dbReference>
<keyword evidence="2 8" id="KW-0028">Amino-acid biosynthesis</keyword>
<feature type="binding site" evidence="8">
    <location>
        <position position="142"/>
    </location>
    <ligand>
        <name>substrate</name>
    </ligand>
</feature>
<evidence type="ECO:0000256" key="7">
    <source>
        <dbReference type="ARBA" id="ARBA00022840"/>
    </source>
</evidence>
<comment type="caution">
    <text evidence="10">The sequence shown here is derived from an EMBL/GenBank/DDBJ whole genome shotgun (WGS) entry which is preliminary data.</text>
</comment>
<sequence>MQGQLAKAKRVVVKIGSALLVDSAIGRLREDWFKAVIEDIAALKSSGKDVVIVSSGAIAMGRKELGLKGRPKTLDESQAAAAVGQIRLAHAYQEALAAHGLVAAQMLVTLGDTEERRRYLNARTTLETLLKFGAIPVINENDTVATQEIRYGDNDRLAARVAVMAAADCLILLSDIDGLYTADPNSDPGAVFIPDVPEITPAIEAMGGSARSGGVGSGGMATKITAAKIAVAGGCRMAITSGHVLHPIRALADGGRATWFAAANSPKVARKRWISGLLRPAGALQLDAGAVTALRDGRSLLPAGVHAVEGPFDRGDAVRLLDDGGREIGRGLVAYGAKDARAIMGRQSAEIAEIIGTASRDVMIHRDDLVLD</sequence>
<dbReference type="CDD" id="cd21157">
    <property type="entry name" value="PUA_G5K"/>
    <property type="match status" value="1"/>
</dbReference>
<keyword evidence="4 8" id="KW-0808">Transferase</keyword>
<evidence type="ECO:0000256" key="4">
    <source>
        <dbReference type="ARBA" id="ARBA00022679"/>
    </source>
</evidence>
<dbReference type="PANTHER" id="PTHR43654">
    <property type="entry name" value="GLUTAMATE 5-KINASE"/>
    <property type="match status" value="1"/>
</dbReference>
<dbReference type="GO" id="GO:0055129">
    <property type="term" value="P:L-proline biosynthetic process"/>
    <property type="evidence" value="ECO:0007669"/>
    <property type="project" value="UniProtKB-UniRule"/>
</dbReference>
<dbReference type="NCBIfam" id="TIGR01027">
    <property type="entry name" value="proB"/>
    <property type="match status" value="1"/>
</dbReference>
<evidence type="ECO:0000256" key="6">
    <source>
        <dbReference type="ARBA" id="ARBA00022777"/>
    </source>
</evidence>
<dbReference type="InterPro" id="IPR036393">
    <property type="entry name" value="AceGlu_kinase-like_sf"/>
</dbReference>
<accession>A0A9X3TW66</accession>
<keyword evidence="3 8" id="KW-0641">Proline biosynthesis</keyword>
<feature type="binding site" evidence="8">
    <location>
        <begin position="217"/>
        <end position="223"/>
    </location>
    <ligand>
        <name>ATP</name>
        <dbReference type="ChEBI" id="CHEBI:30616"/>
    </ligand>
</feature>